<dbReference type="GO" id="GO:0052689">
    <property type="term" value="F:carboxylic ester hydrolase activity"/>
    <property type="evidence" value="ECO:0007669"/>
    <property type="project" value="InterPro"/>
</dbReference>
<dbReference type="Proteomes" id="UP000032740">
    <property type="component" value="Chromosome"/>
</dbReference>
<dbReference type="RefSeq" id="WP_026659959.1">
    <property type="nucleotide sequence ID" value="NC_022538.1"/>
</dbReference>
<protein>
    <submittedName>
        <fullName evidence="4">Putative lysophospholipase</fullName>
    </submittedName>
</protein>
<accession>U4KRV5</accession>
<dbReference type="PIRSF" id="PIRSF017388">
    <property type="entry name" value="Esterase_lipase"/>
    <property type="match status" value="1"/>
</dbReference>
<dbReference type="KEGG" id="apal:BN85408990"/>
<gene>
    <name evidence="4" type="primary">pldB</name>
    <name evidence="4" type="ORF">BN85408990</name>
</gene>
<feature type="active site" description="Charge relay system" evidence="1">
    <location>
        <position position="237"/>
    </location>
</feature>
<dbReference type="InterPro" id="IPR012354">
    <property type="entry name" value="Esterase_lipase"/>
</dbReference>
<dbReference type="ESTHER" id="9molu-u4krv5">
    <property type="family name" value="Monoglyceridelipase_lysophospholip"/>
</dbReference>
<evidence type="ECO:0000313" key="5">
    <source>
        <dbReference type="Proteomes" id="UP000032740"/>
    </source>
</evidence>
<proteinExistence type="predicted"/>
<sequence>MLINKNILYTKLLEAKNEKGNVIITHGIAESSEEYERLAKTLEENGYNVLLYDVRGHGRSSGKRGDVQSFHLFLDDLHELVSYMKTISDKKVFLLGHSMGGNITNSYVVKYQDVDGVIISAAPNDFLPKVSFMRKIPYKLLNFKKIKTNFSGPGLSRIPFKEGYYPYHLDYIKPRLLGNILVSNIRYLKKNINKYTVPVLFLHGLSDIVVPYQMTETFYNRLKLEDKTLKLYENNLHNLFNDLDYQLVTEDVITWLNNHI</sequence>
<name>U4KRV5_ALTPJ</name>
<dbReference type="SUPFAM" id="SSF53474">
    <property type="entry name" value="alpha/beta-Hydrolases"/>
    <property type="match status" value="1"/>
</dbReference>
<reference evidence="4 5" key="1">
    <citation type="journal article" date="2013" name="J. Mol. Microbiol. Biotechnol.">
        <title>Analysis of the Complete Genomes of Acholeplasma brassicae , A. palmae and A. laidlawii and Their Comparison to the Obligate Parasites from ' Candidatus Phytoplasma'.</title>
        <authorList>
            <person name="Kube M."/>
            <person name="Siewert C."/>
            <person name="Migdoll A.M."/>
            <person name="Duduk B."/>
            <person name="Holz S."/>
            <person name="Rabus R."/>
            <person name="Seemuller E."/>
            <person name="Mitrovic J."/>
            <person name="Muller I."/>
            <person name="Buttner C."/>
            <person name="Reinhardt R."/>
        </authorList>
    </citation>
    <scope>NUCLEOTIDE SEQUENCE [LARGE SCALE GENOMIC DNA]</scope>
    <source>
        <strain evidence="4 5">J233</strain>
    </source>
</reference>
<evidence type="ECO:0000259" key="3">
    <source>
        <dbReference type="Pfam" id="PF12146"/>
    </source>
</evidence>
<feature type="active site" description="Nucleophile" evidence="1">
    <location>
        <position position="98"/>
    </location>
</feature>
<dbReference type="Gene3D" id="3.40.50.1820">
    <property type="entry name" value="alpha/beta hydrolase"/>
    <property type="match status" value="1"/>
</dbReference>
<dbReference type="EMBL" id="FO681347">
    <property type="protein sequence ID" value="CCV64476.1"/>
    <property type="molecule type" value="Genomic_DNA"/>
</dbReference>
<dbReference type="STRING" id="1318466.BN85408990"/>
<dbReference type="InterPro" id="IPR029058">
    <property type="entry name" value="AB_hydrolase_fold"/>
</dbReference>
<dbReference type="PRINTS" id="PR00111">
    <property type="entry name" value="ABHYDROLASE"/>
</dbReference>
<evidence type="ECO:0000313" key="4">
    <source>
        <dbReference type="EMBL" id="CCV64476.1"/>
    </source>
</evidence>
<keyword evidence="5" id="KW-1185">Reference proteome</keyword>
<dbReference type="OrthoDB" id="384284at2"/>
<feature type="site" description="Important for substrate specificity" evidence="2">
    <location>
        <position position="146"/>
    </location>
</feature>
<feature type="active site" description="Charge relay system" evidence="1">
    <location>
        <position position="207"/>
    </location>
</feature>
<evidence type="ECO:0000256" key="2">
    <source>
        <dbReference type="PIRSR" id="PIRSR017388-3"/>
    </source>
</evidence>
<dbReference type="InterPro" id="IPR000073">
    <property type="entry name" value="AB_hydrolase_1"/>
</dbReference>
<dbReference type="InterPro" id="IPR022742">
    <property type="entry name" value="Hydrolase_4"/>
</dbReference>
<dbReference type="InterPro" id="IPR051044">
    <property type="entry name" value="MAG_DAG_Lipase"/>
</dbReference>
<dbReference type="AlphaFoldDB" id="U4KRV5"/>
<organism evidence="4 5">
    <name type="scientific">Alteracholeplasma palmae (strain ATCC 49389 / J233)</name>
    <name type="common">Acholeplasma palmae</name>
    <dbReference type="NCBI Taxonomy" id="1318466"/>
    <lineage>
        <taxon>Bacteria</taxon>
        <taxon>Bacillati</taxon>
        <taxon>Mycoplasmatota</taxon>
        <taxon>Mollicutes</taxon>
        <taxon>Acholeplasmatales</taxon>
        <taxon>Acholeplasmataceae</taxon>
        <taxon>Acholeplasma</taxon>
    </lineage>
</organism>
<evidence type="ECO:0000256" key="1">
    <source>
        <dbReference type="PIRSR" id="PIRSR017388-1"/>
    </source>
</evidence>
<feature type="domain" description="Serine aminopeptidase S33" evidence="3">
    <location>
        <begin position="17"/>
        <end position="244"/>
    </location>
</feature>
<dbReference type="PANTHER" id="PTHR11614">
    <property type="entry name" value="PHOSPHOLIPASE-RELATED"/>
    <property type="match status" value="1"/>
</dbReference>
<dbReference type="Pfam" id="PF12146">
    <property type="entry name" value="Hydrolase_4"/>
    <property type="match status" value="1"/>
</dbReference>
<dbReference type="HOGENOM" id="CLU_026209_7_2_14"/>